<organism evidence="1 2">
    <name type="scientific">Paenibacillus woosongensis</name>
    <dbReference type="NCBI Taxonomy" id="307580"/>
    <lineage>
        <taxon>Bacteria</taxon>
        <taxon>Bacillati</taxon>
        <taxon>Bacillota</taxon>
        <taxon>Bacilli</taxon>
        <taxon>Bacillales</taxon>
        <taxon>Paenibacillaceae</taxon>
        <taxon>Paenibacillus</taxon>
    </lineage>
</organism>
<dbReference type="PANTHER" id="PTHR38045:SF1">
    <property type="entry name" value="HEPARINASE II_III-LIKE PROTEIN"/>
    <property type="match status" value="1"/>
</dbReference>
<proteinExistence type="predicted"/>
<dbReference type="OrthoDB" id="9793856at2"/>
<dbReference type="SUPFAM" id="SSF48230">
    <property type="entry name" value="Chondroitin AC/alginate lyase"/>
    <property type="match status" value="1"/>
</dbReference>
<name>A0A7X2Z6C1_9BACL</name>
<dbReference type="AlphaFoldDB" id="A0A7X2Z6C1"/>
<reference evidence="1 2" key="1">
    <citation type="submission" date="2019-11" db="EMBL/GenBank/DDBJ databases">
        <title>Draft genome sequences of five Paenibacillus species of dairy origin.</title>
        <authorList>
            <person name="Olajide A.M."/>
            <person name="Chen S."/>
            <person name="Lapointe G."/>
        </authorList>
    </citation>
    <scope>NUCLEOTIDE SEQUENCE [LARGE SCALE GENOMIC DNA]</scope>
    <source>
        <strain evidence="1 2">12CR55</strain>
    </source>
</reference>
<evidence type="ECO:0000313" key="2">
    <source>
        <dbReference type="Proteomes" id="UP000447876"/>
    </source>
</evidence>
<dbReference type="EMBL" id="WNZW01000014">
    <property type="protein sequence ID" value="MUG47666.1"/>
    <property type="molecule type" value="Genomic_DNA"/>
</dbReference>
<dbReference type="Gene3D" id="2.70.98.70">
    <property type="match status" value="1"/>
</dbReference>
<dbReference type="Proteomes" id="UP000447876">
    <property type="component" value="Unassembled WGS sequence"/>
</dbReference>
<evidence type="ECO:0000313" key="1">
    <source>
        <dbReference type="EMBL" id="MUG47666.1"/>
    </source>
</evidence>
<dbReference type="InterPro" id="IPR008929">
    <property type="entry name" value="Chondroitin_lyas"/>
</dbReference>
<gene>
    <name evidence="1" type="ORF">GNP95_22185</name>
</gene>
<dbReference type="Gene3D" id="1.50.10.100">
    <property type="entry name" value="Chondroitin AC/alginate lyase"/>
    <property type="match status" value="1"/>
</dbReference>
<sequence length="599" mass="68202">MSEIISRMSPTGPHLYYPDGDASLFWRNVRSGGEYAADLAEIKAEGERLQGQTPPGLTFSLFSQFAQTGSRLEYERVYFERRRRLNTIALLSLLEPECEEYYTELLEAIWAICSEVTWCLPAHVSPERPLGETIDLFAAETGFTLTELRLLLGDRLPELLKTHIAEIVHVRLFEPFLKKGPYEWEEAEHNWSAVCAGSIGSAALLLLDKDQDRELLGEILEKTQHSMTCYLKGFGEDGACLEGLGYWNYGFGYFVYYADLLYKRSGGELDWFAQEKVKAIAGFQQKCFLGGSTVVNFSDTLPYASVHIGLSRYISSIYDSLPSPASRLRADYREDHCSRWAPALRNLLWRAMAGNAPDWEPGEFLLEDAGWLISRIVSPEGVFGFAAKGGHNDEPHNHNDLGQFMLAGDGEFFLSDLGCGEYTKDYFGSARYTYDCNGSQGHSVPIINGCLQAEGSDRRASVLEQASGASESRMTVELSRAYDSQELQSFTRSWLWRKEELPRLELRDKFSFSKMPDTLVERFVTLIQPEVPLEQGRLLLVRGNLTLELVYDDRQLRAEVTERTYRDHFGKDQVWYALDFHVLQPQEQLELCFLFRFIQ</sequence>
<evidence type="ECO:0008006" key="3">
    <source>
        <dbReference type="Google" id="ProtNLM"/>
    </source>
</evidence>
<accession>A0A7X2Z6C1</accession>
<protein>
    <recommendedName>
        <fullName evidence="3">Heparinase II/III-like protein</fullName>
    </recommendedName>
</protein>
<comment type="caution">
    <text evidence="1">The sequence shown here is derived from an EMBL/GenBank/DDBJ whole genome shotgun (WGS) entry which is preliminary data.</text>
</comment>
<dbReference type="PANTHER" id="PTHR38045">
    <property type="entry name" value="CHROMOSOME 1, WHOLE GENOME SHOTGUN SEQUENCE"/>
    <property type="match status" value="1"/>
</dbReference>